<proteinExistence type="predicted"/>
<name>A0A6J4HWA3_9CHLR</name>
<accession>A0A6J4HWA3</accession>
<dbReference type="AlphaFoldDB" id="A0A6J4HWA3"/>
<organism evidence="1">
    <name type="scientific">uncultured Chloroflexia bacterium</name>
    <dbReference type="NCBI Taxonomy" id="1672391"/>
    <lineage>
        <taxon>Bacteria</taxon>
        <taxon>Bacillati</taxon>
        <taxon>Chloroflexota</taxon>
        <taxon>Chloroflexia</taxon>
        <taxon>environmental samples</taxon>
    </lineage>
</organism>
<dbReference type="CDD" id="cd15482">
    <property type="entry name" value="Sialidase_non-viral"/>
    <property type="match status" value="1"/>
</dbReference>
<gene>
    <name evidence="1" type="ORF">AVDCRST_MAG93-1002</name>
</gene>
<dbReference type="EMBL" id="CADCTR010000332">
    <property type="protein sequence ID" value="CAA9233671.1"/>
    <property type="molecule type" value="Genomic_DNA"/>
</dbReference>
<dbReference type="InterPro" id="IPR015943">
    <property type="entry name" value="WD40/YVTN_repeat-like_dom_sf"/>
</dbReference>
<dbReference type="SUPFAM" id="SSF110296">
    <property type="entry name" value="Oligoxyloglucan reducing end-specific cellobiohydrolase"/>
    <property type="match status" value="1"/>
</dbReference>
<protein>
    <submittedName>
        <fullName evidence="1">GH74</fullName>
    </submittedName>
</protein>
<feature type="non-terminal residue" evidence="1">
    <location>
        <position position="315"/>
    </location>
</feature>
<dbReference type="Gene3D" id="2.130.10.10">
    <property type="entry name" value="YVTN repeat-like/Quinoprotein amine dehydrogenase"/>
    <property type="match status" value="1"/>
</dbReference>
<sequence>MSMLPKRLAWFRAVAALVLVAVVAGVFLTQHSSSSQQFSKLRNDPDAGMEADERRNIQTLAGNGGEALGGPASAEEEEYAQRAYPASEVPFAATRNAQAAFQSIRNRSRGKNALGQWMLSGPSQATVPEELSFYGGVSEKYVTGGRVTALAIDPNCAARKCRLWVGAAGGGVWRTDNALAGAPVWTFVSASLPSNAIGSLALDPTDATGNTIYAGTGEANASGDSEAGVGLFKSTDGGNTWTAVGTSQAIAYGRSIGSIAINPGNPDIIYMGTTRGVRGVSSVSGGATTIPPVAAPFGLYKTTDGGATWSLVWNG</sequence>
<reference evidence="1" key="1">
    <citation type="submission" date="2020-02" db="EMBL/GenBank/DDBJ databases">
        <authorList>
            <person name="Meier V. D."/>
        </authorList>
    </citation>
    <scope>NUCLEOTIDE SEQUENCE</scope>
    <source>
        <strain evidence="1">AVDCRST_MAG93</strain>
    </source>
</reference>
<evidence type="ECO:0000313" key="1">
    <source>
        <dbReference type="EMBL" id="CAA9233671.1"/>
    </source>
</evidence>